<dbReference type="InterPro" id="IPR036188">
    <property type="entry name" value="FAD/NAD-bd_sf"/>
</dbReference>
<dbReference type="EMBL" id="JAAVUN010000010">
    <property type="protein sequence ID" value="NKE09645.1"/>
    <property type="molecule type" value="Genomic_DNA"/>
</dbReference>
<dbReference type="SUPFAM" id="SSF51905">
    <property type="entry name" value="FAD/NAD(P)-binding domain"/>
    <property type="match status" value="1"/>
</dbReference>
<proteinExistence type="predicted"/>
<keyword evidence="3" id="KW-1185">Reference proteome</keyword>
<dbReference type="InterPro" id="IPR038732">
    <property type="entry name" value="HpyO/CreE_NAD-binding"/>
</dbReference>
<feature type="domain" description="FAD-dependent urate hydroxylase HpyO/Asp monooxygenase CreE-like FAD/NAD(P)-binding" evidence="1">
    <location>
        <begin position="17"/>
        <end position="178"/>
    </location>
</feature>
<dbReference type="PANTHER" id="PTHR40254">
    <property type="entry name" value="BLR0577 PROTEIN"/>
    <property type="match status" value="1"/>
</dbReference>
<dbReference type="Proteomes" id="UP000521379">
    <property type="component" value="Unassembled WGS sequence"/>
</dbReference>
<dbReference type="AlphaFoldDB" id="A0A846TZE6"/>
<accession>A0A846TZE6</accession>
<evidence type="ECO:0000313" key="3">
    <source>
        <dbReference type="Proteomes" id="UP000521379"/>
    </source>
</evidence>
<evidence type="ECO:0000313" key="2">
    <source>
        <dbReference type="EMBL" id="NKE09645.1"/>
    </source>
</evidence>
<protein>
    <submittedName>
        <fullName evidence="2">Amino acid decarboxylase</fullName>
    </submittedName>
</protein>
<dbReference type="InterPro" id="IPR052189">
    <property type="entry name" value="L-asp_N-monooxygenase_NS-form"/>
</dbReference>
<comment type="caution">
    <text evidence="2">The sequence shown here is derived from an EMBL/GenBank/DDBJ whole genome shotgun (WGS) entry which is preliminary data.</text>
</comment>
<dbReference type="RefSeq" id="WP_119932744.1">
    <property type="nucleotide sequence ID" value="NZ_JAAVUN010000010.1"/>
</dbReference>
<dbReference type="Gene3D" id="3.50.50.60">
    <property type="entry name" value="FAD/NAD(P)-binding domain"/>
    <property type="match status" value="1"/>
</dbReference>
<evidence type="ECO:0000259" key="1">
    <source>
        <dbReference type="Pfam" id="PF13454"/>
    </source>
</evidence>
<name>A0A846TZE6_9MICC</name>
<sequence length="560" mass="59692">MNGSAEAALDGVYRIGVVGAGPKALFALESLVRRLLAAGGEVPRVAVDVIDTNPYAGSAYAPDQPEYLRLNVSAGIVDAHEPGAAERFVPSFHQWAVEHAPQRDQESFPPRSTVGEYLHCAWNRVQEVCSDLQWNTVTARAVDLTAVGGDSAEPRWVVHTADGEQHGPYRQVLLATGHAPDHDGALKHTWSAEIPLVPQVYPVQQWLSQSKIPAGATVAVRGGALTFIDVCLALTQGRGGVFTTGEDGHLRYIPSGQEPSRILPVTRSGLFLDAKSGPCVTVEDLDTVLDHARVRLAAQCTITEVINTVQHAAAEILDRCTRSTASDAAWEVSYTARNGAEPGSERLNRAVRVFTRSIEVAEGRADPGAAWALGAAWAKLYPALVQVVSFRDLDAGDWAQFRQMAVTMERLAFGPPLLNARKIAALIQAGVVDALWMRQGVGIAATGITGLDESEPRPDVVIDAVLPPPGVVGTDQPMYLSLLERGTLTVPPGRRGVMVTPSGQALNSSGQAVAGLSVIGRPTEDHVLGHDTLNRALHTMPQGWAQAVVEHITQRPGGTP</sequence>
<dbReference type="Pfam" id="PF13454">
    <property type="entry name" value="NAD_binding_9"/>
    <property type="match status" value="1"/>
</dbReference>
<reference evidence="2 3" key="1">
    <citation type="submission" date="2020-02" db="EMBL/GenBank/DDBJ databases">
        <authorList>
            <person name="Sun Q."/>
        </authorList>
    </citation>
    <scope>NUCLEOTIDE SEQUENCE [LARGE SCALE GENOMIC DNA]</scope>
    <source>
        <strain evidence="2 3">YIM 13062</strain>
    </source>
</reference>
<gene>
    <name evidence="2" type="ORF">GTW58_06785</name>
</gene>
<organism evidence="2 3">
    <name type="scientific">Kocuria subflava</name>
    <dbReference type="NCBI Taxonomy" id="1736139"/>
    <lineage>
        <taxon>Bacteria</taxon>
        <taxon>Bacillati</taxon>
        <taxon>Actinomycetota</taxon>
        <taxon>Actinomycetes</taxon>
        <taxon>Micrococcales</taxon>
        <taxon>Micrococcaceae</taxon>
        <taxon>Kocuria</taxon>
    </lineage>
</organism>
<dbReference type="PANTHER" id="PTHR40254:SF1">
    <property type="entry name" value="BLR0577 PROTEIN"/>
    <property type="match status" value="1"/>
</dbReference>